<dbReference type="NCBIfam" id="NF038153">
    <property type="entry name" value="lant_leader_L1a"/>
    <property type="match status" value="1"/>
</dbReference>
<sequence length="79" mass="8523">MLFHIFYLFPKNPRMKKQTLNNAKKITLKKMTVAPLNASAQAAVKGGIGVSAKCATIAEVTCIDCIPSFSGCLPTFTCE</sequence>
<reference evidence="1 2" key="1">
    <citation type="submission" date="2018-05" db="EMBL/GenBank/DDBJ databases">
        <title>Chitinophaga sp. K3CV102501T nov., isolated from isolated from a monsoon evergreen broad-leaved forest soil.</title>
        <authorList>
            <person name="Lv Y."/>
        </authorList>
    </citation>
    <scope>NUCLEOTIDE SEQUENCE [LARGE SCALE GENOMIC DNA]</scope>
    <source>
        <strain evidence="1 2">GDMCC 1.1325</strain>
    </source>
</reference>
<gene>
    <name evidence="1" type="ORF">DF182_12440</name>
</gene>
<accession>A0A365Y4S0</accession>
<name>A0A365Y4S0_9BACT</name>
<organism evidence="1 2">
    <name type="scientific">Chitinophaga flava</name>
    <dbReference type="NCBI Taxonomy" id="2259036"/>
    <lineage>
        <taxon>Bacteria</taxon>
        <taxon>Pseudomonadati</taxon>
        <taxon>Bacteroidota</taxon>
        <taxon>Chitinophagia</taxon>
        <taxon>Chitinophagales</taxon>
        <taxon>Chitinophagaceae</taxon>
        <taxon>Chitinophaga</taxon>
    </lineage>
</organism>
<evidence type="ECO:0000313" key="2">
    <source>
        <dbReference type="Proteomes" id="UP000253410"/>
    </source>
</evidence>
<proteinExistence type="predicted"/>
<dbReference type="InterPro" id="IPR058238">
    <property type="entry name" value="Lant_leader_dom"/>
</dbReference>
<evidence type="ECO:0000313" key="1">
    <source>
        <dbReference type="EMBL" id="RBL93328.1"/>
    </source>
</evidence>
<dbReference type="Proteomes" id="UP000253410">
    <property type="component" value="Unassembled WGS sequence"/>
</dbReference>
<dbReference type="AlphaFoldDB" id="A0A365Y4S0"/>
<comment type="caution">
    <text evidence="1">The sequence shown here is derived from an EMBL/GenBank/DDBJ whole genome shotgun (WGS) entry which is preliminary data.</text>
</comment>
<protein>
    <submittedName>
        <fullName evidence="1">Uncharacterized protein</fullName>
    </submittedName>
</protein>
<keyword evidence="2" id="KW-1185">Reference proteome</keyword>
<dbReference type="EMBL" id="QFFJ01000001">
    <property type="protein sequence ID" value="RBL93328.1"/>
    <property type="molecule type" value="Genomic_DNA"/>
</dbReference>